<dbReference type="Proteomes" id="UP000464330">
    <property type="component" value="Plasmid unnamed1"/>
</dbReference>
<protein>
    <submittedName>
        <fullName evidence="1">Uncharacterized protein</fullName>
    </submittedName>
</protein>
<sequence length="86" mass="10268">MDTYEWVNEEWAKDVPFYLSLYLDALETVEGRVPSLIEAVEKAKYILGKFNEPGHWRNCERLYGDKEMADTLKRIQEFIKKYSTQE</sequence>
<name>A0A6C0R116_9BACL</name>
<gene>
    <name evidence="1" type="ORF">ERICV_05084</name>
</gene>
<reference evidence="1 2" key="1">
    <citation type="journal article" date="2020" name="Int. J. Med. Microbiol.">
        <title>Discovery of Paenibacillus larvae ERIC V: Phenotypic and genomic comparison to genotypes ERIC I-IV reveal different inventories of virulence factors which correlate with epidemiological prevalences of American Foulbrood.</title>
        <authorList>
            <person name="Beims H."/>
            <person name="Bunk B."/>
            <person name="Erler S."/>
            <person name="Mohr K.I."/>
            <person name="Sproer C."/>
            <person name="Pradella S."/>
            <person name="Gunther G."/>
            <person name="Rohde M."/>
            <person name="von der Ohe W."/>
            <person name="Steinert M."/>
        </authorList>
    </citation>
    <scope>NUCLEOTIDE SEQUENCE [LARGE SCALE GENOMIC DNA]</scope>
    <source>
        <strain evidence="1">Eric_V</strain>
        <plasmid evidence="1">unnamed1</plasmid>
    </source>
</reference>
<dbReference type="EMBL" id="CP019718">
    <property type="protein sequence ID" value="QHZ54068.1"/>
    <property type="molecule type" value="Genomic_DNA"/>
</dbReference>
<evidence type="ECO:0000313" key="1">
    <source>
        <dbReference type="EMBL" id="QHZ54068.1"/>
    </source>
</evidence>
<dbReference type="AlphaFoldDB" id="A0A6C0R116"/>
<organism evidence="1 2">
    <name type="scientific">Paenibacillus larvae subsp. larvae</name>
    <dbReference type="NCBI Taxonomy" id="147375"/>
    <lineage>
        <taxon>Bacteria</taxon>
        <taxon>Bacillati</taxon>
        <taxon>Bacillota</taxon>
        <taxon>Bacilli</taxon>
        <taxon>Bacillales</taxon>
        <taxon>Paenibacillaceae</taxon>
        <taxon>Paenibacillus</taxon>
    </lineage>
</organism>
<geneLocation type="plasmid" evidence="1 2">
    <name>unnamed1</name>
</geneLocation>
<dbReference type="RefSeq" id="WP_172424003.1">
    <property type="nucleotide sequence ID" value="NZ_CP019718.1"/>
</dbReference>
<proteinExistence type="predicted"/>
<accession>A0A6C0R116</accession>
<evidence type="ECO:0000313" key="2">
    <source>
        <dbReference type="Proteomes" id="UP000464330"/>
    </source>
</evidence>
<keyword evidence="1" id="KW-0614">Plasmid</keyword>